<feature type="compositionally biased region" description="Low complexity" evidence="1">
    <location>
        <begin position="172"/>
        <end position="191"/>
    </location>
</feature>
<feature type="region of interest" description="Disordered" evidence="1">
    <location>
        <begin position="170"/>
        <end position="191"/>
    </location>
</feature>
<dbReference type="Proteomes" id="UP000053558">
    <property type="component" value="Unassembled WGS sequence"/>
</dbReference>
<sequence length="191" mass="21394">MLLTLDQSGDARQANFIDERGQLLYKTDTPWKFGHRTTTIVKAPSNVPGMSGGSVPVEIVAEIEWGMIHHRFRFAGQELEAGNFIPSRGKRVFNGPDGREYEWKMCDNLTSCELRTTQDKHTIARSHRAHFHFFSDNERPKLEIFPEGCHMLDAIVMTFVFVDHLRREKKQSQQSSAANSGAAAGASAGAC</sequence>
<name>R7SEV4_CONPW</name>
<feature type="domain" description="DUF6593" evidence="2">
    <location>
        <begin position="10"/>
        <end position="168"/>
    </location>
</feature>
<dbReference type="OrthoDB" id="3360976at2759"/>
<organism evidence="3 4">
    <name type="scientific">Coniophora puteana (strain RWD-64-598)</name>
    <name type="common">Brown rot fungus</name>
    <dbReference type="NCBI Taxonomy" id="741705"/>
    <lineage>
        <taxon>Eukaryota</taxon>
        <taxon>Fungi</taxon>
        <taxon>Dikarya</taxon>
        <taxon>Basidiomycota</taxon>
        <taxon>Agaricomycotina</taxon>
        <taxon>Agaricomycetes</taxon>
        <taxon>Agaricomycetidae</taxon>
        <taxon>Boletales</taxon>
        <taxon>Coniophorineae</taxon>
        <taxon>Coniophoraceae</taxon>
        <taxon>Coniophora</taxon>
    </lineage>
</organism>
<evidence type="ECO:0000256" key="1">
    <source>
        <dbReference type="SAM" id="MobiDB-lite"/>
    </source>
</evidence>
<dbReference type="AlphaFoldDB" id="R7SEV4"/>
<dbReference type="OMA" id="CELRTTQ"/>
<reference evidence="4" key="1">
    <citation type="journal article" date="2012" name="Science">
        <title>The Paleozoic origin of enzymatic lignin decomposition reconstructed from 31 fungal genomes.</title>
        <authorList>
            <person name="Floudas D."/>
            <person name="Binder M."/>
            <person name="Riley R."/>
            <person name="Barry K."/>
            <person name="Blanchette R.A."/>
            <person name="Henrissat B."/>
            <person name="Martinez A.T."/>
            <person name="Otillar R."/>
            <person name="Spatafora J.W."/>
            <person name="Yadav J.S."/>
            <person name="Aerts A."/>
            <person name="Benoit I."/>
            <person name="Boyd A."/>
            <person name="Carlson A."/>
            <person name="Copeland A."/>
            <person name="Coutinho P.M."/>
            <person name="de Vries R.P."/>
            <person name="Ferreira P."/>
            <person name="Findley K."/>
            <person name="Foster B."/>
            <person name="Gaskell J."/>
            <person name="Glotzer D."/>
            <person name="Gorecki P."/>
            <person name="Heitman J."/>
            <person name="Hesse C."/>
            <person name="Hori C."/>
            <person name="Igarashi K."/>
            <person name="Jurgens J.A."/>
            <person name="Kallen N."/>
            <person name="Kersten P."/>
            <person name="Kohler A."/>
            <person name="Kuees U."/>
            <person name="Kumar T.K.A."/>
            <person name="Kuo A."/>
            <person name="LaButti K."/>
            <person name="Larrondo L.F."/>
            <person name="Lindquist E."/>
            <person name="Ling A."/>
            <person name="Lombard V."/>
            <person name="Lucas S."/>
            <person name="Lundell T."/>
            <person name="Martin R."/>
            <person name="McLaughlin D.J."/>
            <person name="Morgenstern I."/>
            <person name="Morin E."/>
            <person name="Murat C."/>
            <person name="Nagy L.G."/>
            <person name="Nolan M."/>
            <person name="Ohm R.A."/>
            <person name="Patyshakuliyeva A."/>
            <person name="Rokas A."/>
            <person name="Ruiz-Duenas F.J."/>
            <person name="Sabat G."/>
            <person name="Salamov A."/>
            <person name="Samejima M."/>
            <person name="Schmutz J."/>
            <person name="Slot J.C."/>
            <person name="St John F."/>
            <person name="Stenlid J."/>
            <person name="Sun H."/>
            <person name="Sun S."/>
            <person name="Syed K."/>
            <person name="Tsang A."/>
            <person name="Wiebenga A."/>
            <person name="Young D."/>
            <person name="Pisabarro A."/>
            <person name="Eastwood D.C."/>
            <person name="Martin F."/>
            <person name="Cullen D."/>
            <person name="Grigoriev I.V."/>
            <person name="Hibbett D.S."/>
        </authorList>
    </citation>
    <scope>NUCLEOTIDE SEQUENCE [LARGE SCALE GENOMIC DNA]</scope>
    <source>
        <strain evidence="4">RWD-64-598 SS2</strain>
    </source>
</reference>
<proteinExistence type="predicted"/>
<keyword evidence="4" id="KW-1185">Reference proteome</keyword>
<accession>R7SEV4</accession>
<evidence type="ECO:0000259" key="2">
    <source>
        <dbReference type="Pfam" id="PF20236"/>
    </source>
</evidence>
<evidence type="ECO:0000313" key="3">
    <source>
        <dbReference type="EMBL" id="EIW74410.1"/>
    </source>
</evidence>
<evidence type="ECO:0000313" key="4">
    <source>
        <dbReference type="Proteomes" id="UP000053558"/>
    </source>
</evidence>
<dbReference type="Pfam" id="PF20236">
    <property type="entry name" value="DUF6593"/>
    <property type="match status" value="1"/>
</dbReference>
<protein>
    <recommendedName>
        <fullName evidence="2">DUF6593 domain-containing protein</fullName>
    </recommendedName>
</protein>
<dbReference type="KEGG" id="cput:CONPUDRAFT_160118"/>
<dbReference type="EMBL" id="JH711592">
    <property type="protein sequence ID" value="EIW74410.1"/>
    <property type="molecule type" value="Genomic_DNA"/>
</dbReference>
<gene>
    <name evidence="3" type="ORF">CONPUDRAFT_160118</name>
</gene>
<dbReference type="RefSeq" id="XP_007775428.1">
    <property type="nucleotide sequence ID" value="XM_007777238.1"/>
</dbReference>
<dbReference type="GeneID" id="19204234"/>
<dbReference type="InterPro" id="IPR046528">
    <property type="entry name" value="DUF6593"/>
</dbReference>